<keyword evidence="5 6" id="KW-0456">Lyase</keyword>
<sequence>MSTPQTYTVPNLLAGWPFKATPNPHAAKINAESAAWVANYGVFSAKDQAIFDQWNFGAFAALAYSKIGQAQYRAGVDLINFYFVFDELSDKADGPTVRKQVDAIMNSLKNPYAPPPPNEHILGIMARDFWIRALEEGRTSPSTAKRFTETFAEYTDAVVQQAEDRDLGRIRPIEEYLVMRRGTVGVRPSLEFFLLSEDVPDEAIRHPLVEKLVLSVIDMCILANDIYSFNVEQSYGDENHNIVSVTMAEKGLSIQQAIDCIAERYTQVSKEFLEDMKRIPVFPEPTATYVRKYVLGMAYWVCTDDDWSFITPRYFGEAAAEVQVHRVVQLLPKRS</sequence>
<dbReference type="OrthoDB" id="6486656at2759"/>
<dbReference type="SFLD" id="SFLDS00005">
    <property type="entry name" value="Isoprenoid_Synthase_Type_I"/>
    <property type="match status" value="1"/>
</dbReference>
<dbReference type="GO" id="GO:0010333">
    <property type="term" value="F:terpene synthase activity"/>
    <property type="evidence" value="ECO:0007669"/>
    <property type="project" value="InterPro"/>
</dbReference>
<dbReference type="InterPro" id="IPR008949">
    <property type="entry name" value="Isoprenoid_synthase_dom_sf"/>
</dbReference>
<evidence type="ECO:0000313" key="7">
    <source>
        <dbReference type="EMBL" id="SJL08780.1"/>
    </source>
</evidence>
<dbReference type="GO" id="GO:0046872">
    <property type="term" value="F:metal ion binding"/>
    <property type="evidence" value="ECO:0007669"/>
    <property type="project" value="UniProtKB-KW"/>
</dbReference>
<keyword evidence="8" id="KW-1185">Reference proteome</keyword>
<name>A0A284RJ49_ARMOS</name>
<comment type="similarity">
    <text evidence="2 6">Belongs to the terpene synthase family.</text>
</comment>
<gene>
    <name evidence="7" type="ORF">ARMOST_12150</name>
</gene>
<evidence type="ECO:0000256" key="3">
    <source>
        <dbReference type="ARBA" id="ARBA00022723"/>
    </source>
</evidence>
<dbReference type="SFLD" id="SFLDG01020">
    <property type="entry name" value="Terpene_Cyclase_Like_2"/>
    <property type="match status" value="1"/>
</dbReference>
<evidence type="ECO:0000256" key="6">
    <source>
        <dbReference type="RuleBase" id="RU366034"/>
    </source>
</evidence>
<proteinExistence type="inferred from homology"/>
<reference evidence="8" key="1">
    <citation type="journal article" date="2017" name="Nat. Ecol. Evol.">
        <title>Genome expansion and lineage-specific genetic innovations in the forest pathogenic fungi Armillaria.</title>
        <authorList>
            <person name="Sipos G."/>
            <person name="Prasanna A.N."/>
            <person name="Walter M.C."/>
            <person name="O'Connor E."/>
            <person name="Balint B."/>
            <person name="Krizsan K."/>
            <person name="Kiss B."/>
            <person name="Hess J."/>
            <person name="Varga T."/>
            <person name="Slot J."/>
            <person name="Riley R."/>
            <person name="Boka B."/>
            <person name="Rigling D."/>
            <person name="Barry K."/>
            <person name="Lee J."/>
            <person name="Mihaltcheva S."/>
            <person name="LaButti K."/>
            <person name="Lipzen A."/>
            <person name="Waldron R."/>
            <person name="Moloney N.M."/>
            <person name="Sperisen C."/>
            <person name="Kredics L."/>
            <person name="Vagvoelgyi C."/>
            <person name="Patrignani A."/>
            <person name="Fitzpatrick D."/>
            <person name="Nagy I."/>
            <person name="Doyle S."/>
            <person name="Anderson J.B."/>
            <person name="Grigoriev I.V."/>
            <person name="Gueldener U."/>
            <person name="Muensterkoetter M."/>
            <person name="Nagy L.G."/>
        </authorList>
    </citation>
    <scope>NUCLEOTIDE SEQUENCE [LARGE SCALE GENOMIC DNA]</scope>
    <source>
        <strain evidence="8">C18/9</strain>
    </source>
</reference>
<keyword evidence="3 6" id="KW-0479">Metal-binding</keyword>
<organism evidence="7 8">
    <name type="scientific">Armillaria ostoyae</name>
    <name type="common">Armillaria root rot fungus</name>
    <dbReference type="NCBI Taxonomy" id="47428"/>
    <lineage>
        <taxon>Eukaryota</taxon>
        <taxon>Fungi</taxon>
        <taxon>Dikarya</taxon>
        <taxon>Basidiomycota</taxon>
        <taxon>Agaricomycotina</taxon>
        <taxon>Agaricomycetes</taxon>
        <taxon>Agaricomycetidae</taxon>
        <taxon>Agaricales</taxon>
        <taxon>Marasmiineae</taxon>
        <taxon>Physalacriaceae</taxon>
        <taxon>Armillaria</taxon>
    </lineage>
</organism>
<evidence type="ECO:0000256" key="2">
    <source>
        <dbReference type="ARBA" id="ARBA00006333"/>
    </source>
</evidence>
<evidence type="ECO:0000256" key="4">
    <source>
        <dbReference type="ARBA" id="ARBA00022842"/>
    </source>
</evidence>
<accession>A0A284RJ49</accession>
<dbReference type="GO" id="GO:0008299">
    <property type="term" value="P:isoprenoid biosynthetic process"/>
    <property type="evidence" value="ECO:0007669"/>
    <property type="project" value="UniProtKB-ARBA"/>
</dbReference>
<keyword evidence="4 6" id="KW-0460">Magnesium</keyword>
<dbReference type="EC" id="4.2.3.-" evidence="6"/>
<dbReference type="PANTHER" id="PTHR35201:SF4">
    <property type="entry name" value="BETA-PINACENE SYNTHASE-RELATED"/>
    <property type="match status" value="1"/>
</dbReference>
<dbReference type="OMA" id="MCILAND"/>
<evidence type="ECO:0000256" key="5">
    <source>
        <dbReference type="ARBA" id="ARBA00023239"/>
    </source>
</evidence>
<dbReference type="Proteomes" id="UP000219338">
    <property type="component" value="Unassembled WGS sequence"/>
</dbReference>
<dbReference type="PANTHER" id="PTHR35201">
    <property type="entry name" value="TERPENE SYNTHASE"/>
    <property type="match status" value="1"/>
</dbReference>
<dbReference type="Pfam" id="PF19086">
    <property type="entry name" value="Terpene_syn_C_2"/>
    <property type="match status" value="1"/>
</dbReference>
<comment type="cofactor">
    <cofactor evidence="1 6">
        <name>Mg(2+)</name>
        <dbReference type="ChEBI" id="CHEBI:18420"/>
    </cofactor>
</comment>
<evidence type="ECO:0000256" key="1">
    <source>
        <dbReference type="ARBA" id="ARBA00001946"/>
    </source>
</evidence>
<dbReference type="InterPro" id="IPR034686">
    <property type="entry name" value="Terpene_cyclase-like_2"/>
</dbReference>
<dbReference type="AlphaFoldDB" id="A0A284RJ49"/>
<dbReference type="SUPFAM" id="SSF48576">
    <property type="entry name" value="Terpenoid synthases"/>
    <property type="match status" value="1"/>
</dbReference>
<protein>
    <recommendedName>
        <fullName evidence="6">Terpene synthase</fullName>
        <ecNumber evidence="6">4.2.3.-</ecNumber>
    </recommendedName>
</protein>
<dbReference type="Gene3D" id="1.10.600.10">
    <property type="entry name" value="Farnesyl Diphosphate Synthase"/>
    <property type="match status" value="1"/>
</dbReference>
<evidence type="ECO:0000313" key="8">
    <source>
        <dbReference type="Proteomes" id="UP000219338"/>
    </source>
</evidence>
<dbReference type="EMBL" id="FUEG01000009">
    <property type="protein sequence ID" value="SJL08780.1"/>
    <property type="molecule type" value="Genomic_DNA"/>
</dbReference>